<protein>
    <submittedName>
        <fullName evidence="1">Uncharacterized protein</fullName>
    </submittedName>
</protein>
<dbReference type="InterPro" id="IPR014985">
    <property type="entry name" value="WbqC"/>
</dbReference>
<name>A0ABX3A857_9GAMM</name>
<organism evidence="1 2">
    <name type="scientific">Piscirickettsia litoralis</name>
    <dbReference type="NCBI Taxonomy" id="1891921"/>
    <lineage>
        <taxon>Bacteria</taxon>
        <taxon>Pseudomonadati</taxon>
        <taxon>Pseudomonadota</taxon>
        <taxon>Gammaproteobacteria</taxon>
        <taxon>Thiotrichales</taxon>
        <taxon>Piscirickettsiaceae</taxon>
        <taxon>Piscirickettsia</taxon>
    </lineage>
</organism>
<reference evidence="1 2" key="1">
    <citation type="submission" date="2016-08" db="EMBL/GenBank/DDBJ databases">
        <title>Draft genome sequence of Candidatus Piscirickettsia litoralis, from seawater.</title>
        <authorList>
            <person name="Wan X."/>
            <person name="Lee A.J."/>
            <person name="Hou S."/>
            <person name="Donachie S.P."/>
        </authorList>
    </citation>
    <scope>NUCLEOTIDE SEQUENCE [LARGE SCALE GENOMIC DNA]</scope>
    <source>
        <strain evidence="1 2">Y2</strain>
    </source>
</reference>
<accession>A0ABX3A857</accession>
<evidence type="ECO:0000313" key="2">
    <source>
        <dbReference type="Proteomes" id="UP000094329"/>
    </source>
</evidence>
<comment type="caution">
    <text evidence="1">The sequence shown here is derived from an EMBL/GenBank/DDBJ whole genome shotgun (WGS) entry which is preliminary data.</text>
</comment>
<dbReference type="EMBL" id="MDTU01000001">
    <property type="protein sequence ID" value="ODN43745.1"/>
    <property type="molecule type" value="Genomic_DNA"/>
</dbReference>
<dbReference type="Pfam" id="PF08889">
    <property type="entry name" value="WbqC"/>
    <property type="match status" value="1"/>
</dbReference>
<sequence>MVCEERFEKIIEICRYFNCSHYVNSIGGKNLYQKCKFSEHNVKIDFIDCKVTDRLSIIHELMVFDIDELTKRVLNEYGVL</sequence>
<evidence type="ECO:0000313" key="1">
    <source>
        <dbReference type="EMBL" id="ODN43745.1"/>
    </source>
</evidence>
<keyword evidence="2" id="KW-1185">Reference proteome</keyword>
<proteinExistence type="predicted"/>
<gene>
    <name evidence="1" type="ORF">BGC07_13630</name>
</gene>
<dbReference type="Proteomes" id="UP000094329">
    <property type="component" value="Unassembled WGS sequence"/>
</dbReference>